<name>A0A1G8H512_9VIBR</name>
<dbReference type="GO" id="GO:0004659">
    <property type="term" value="F:prenyltransferase activity"/>
    <property type="evidence" value="ECO:0007669"/>
    <property type="project" value="InterPro"/>
</dbReference>
<accession>A0A1G8H512</accession>
<sequence>MIESLTTLQQRNNSQLDHWLSQFPHQDQPLLQAMRYGLLLGGKRARPYLVYITGQMLGCDLESLDTPASAVECIHAYSLIHDDLPAMDDDDLRRGQSTCHIKFDEATAILTGDALQTLAFTILAEGPLSESGESQRIKMVQALANASGAQGMCLGQALDLAAENRQVSLDELQQIHRNKTGALMKCAIRLGALAAGSKGVEILPQLDRFSDAIGLAFQVQDDILDIISDTETLGKPQGSDQELNKSTYPALLGLDGAINKARALLEEALQALSAIPYNTERLEEFARYVIERKN</sequence>
<dbReference type="NCBIfam" id="NF007877">
    <property type="entry name" value="PRK10581.1"/>
    <property type="match status" value="1"/>
</dbReference>
<dbReference type="GO" id="GO:0046872">
    <property type="term" value="F:metal ion binding"/>
    <property type="evidence" value="ECO:0007669"/>
    <property type="project" value="UniProtKB-KW"/>
</dbReference>
<dbReference type="Proteomes" id="UP000198854">
    <property type="component" value="Unassembled WGS sequence"/>
</dbReference>
<dbReference type="PROSITE" id="PS00723">
    <property type="entry name" value="POLYPRENYL_SYNTHASE_1"/>
    <property type="match status" value="1"/>
</dbReference>
<evidence type="ECO:0000256" key="1">
    <source>
        <dbReference type="ARBA" id="ARBA00001946"/>
    </source>
</evidence>
<dbReference type="SUPFAM" id="SSF48576">
    <property type="entry name" value="Terpenoid synthases"/>
    <property type="match status" value="1"/>
</dbReference>
<dbReference type="GO" id="GO:0008654">
    <property type="term" value="P:phospholipid biosynthetic process"/>
    <property type="evidence" value="ECO:0007669"/>
    <property type="project" value="UniProtKB-ARBA"/>
</dbReference>
<dbReference type="GO" id="GO:0016114">
    <property type="term" value="P:terpenoid biosynthetic process"/>
    <property type="evidence" value="ECO:0007669"/>
    <property type="project" value="UniProtKB-ARBA"/>
</dbReference>
<dbReference type="SFLD" id="SFLDS00005">
    <property type="entry name" value="Isoprenoid_Synthase_Type_I"/>
    <property type="match status" value="1"/>
</dbReference>
<dbReference type="Gene3D" id="1.10.600.10">
    <property type="entry name" value="Farnesyl Diphosphate Synthase"/>
    <property type="match status" value="1"/>
</dbReference>
<dbReference type="InterPro" id="IPR053378">
    <property type="entry name" value="Prenyl_diphosphate_synthase"/>
</dbReference>
<dbReference type="InterPro" id="IPR000092">
    <property type="entry name" value="Polyprenyl_synt"/>
</dbReference>
<organism evidence="8 9">
    <name type="scientific">Vibrio xiamenensis</name>
    <dbReference type="NCBI Taxonomy" id="861298"/>
    <lineage>
        <taxon>Bacteria</taxon>
        <taxon>Pseudomonadati</taxon>
        <taxon>Pseudomonadota</taxon>
        <taxon>Gammaproteobacteria</taxon>
        <taxon>Vibrionales</taxon>
        <taxon>Vibrionaceae</taxon>
        <taxon>Vibrio</taxon>
    </lineage>
</organism>
<evidence type="ECO:0000313" key="8">
    <source>
        <dbReference type="EMBL" id="SDI01703.1"/>
    </source>
</evidence>
<evidence type="ECO:0000256" key="4">
    <source>
        <dbReference type="ARBA" id="ARBA00022723"/>
    </source>
</evidence>
<dbReference type="SFLD" id="SFLDG01017">
    <property type="entry name" value="Polyprenyl_Transferase_Like"/>
    <property type="match status" value="1"/>
</dbReference>
<dbReference type="AlphaFoldDB" id="A0A1G8H512"/>
<dbReference type="InterPro" id="IPR008949">
    <property type="entry name" value="Isoprenoid_synthase_dom_sf"/>
</dbReference>
<dbReference type="InterPro" id="IPR033749">
    <property type="entry name" value="Polyprenyl_synt_CS"/>
</dbReference>
<gene>
    <name evidence="8" type="ORF">SAMN04488136_1453</name>
</gene>
<evidence type="ECO:0000313" key="9">
    <source>
        <dbReference type="Proteomes" id="UP000198854"/>
    </source>
</evidence>
<evidence type="ECO:0000256" key="7">
    <source>
        <dbReference type="RuleBase" id="RU004466"/>
    </source>
</evidence>
<dbReference type="NCBIfam" id="NF045485">
    <property type="entry name" value="FPPsyn"/>
    <property type="match status" value="1"/>
</dbReference>
<evidence type="ECO:0000256" key="3">
    <source>
        <dbReference type="ARBA" id="ARBA00022679"/>
    </source>
</evidence>
<proteinExistence type="inferred from homology"/>
<keyword evidence="5" id="KW-0460">Magnesium</keyword>
<dbReference type="OrthoDB" id="9805316at2"/>
<keyword evidence="4" id="KW-0479">Metal-binding</keyword>
<evidence type="ECO:0000256" key="5">
    <source>
        <dbReference type="ARBA" id="ARBA00022842"/>
    </source>
</evidence>
<dbReference type="CDD" id="cd00685">
    <property type="entry name" value="Trans_IPPS_HT"/>
    <property type="match status" value="1"/>
</dbReference>
<comment type="similarity">
    <text evidence="2 7">Belongs to the FPP/GGPP synthase family.</text>
</comment>
<dbReference type="PANTHER" id="PTHR43281:SF1">
    <property type="entry name" value="FARNESYL DIPHOSPHATE SYNTHASE"/>
    <property type="match status" value="1"/>
</dbReference>
<comment type="cofactor">
    <cofactor evidence="1">
        <name>Mg(2+)</name>
        <dbReference type="ChEBI" id="CHEBI:18420"/>
    </cofactor>
</comment>
<protein>
    <submittedName>
        <fullName evidence="8">Farnesyl diphosphate synthase</fullName>
    </submittedName>
</protein>
<dbReference type="EMBL" id="FNDD01000045">
    <property type="protein sequence ID" value="SDI01703.1"/>
    <property type="molecule type" value="Genomic_DNA"/>
</dbReference>
<keyword evidence="6" id="KW-0414">Isoprene biosynthesis</keyword>
<dbReference type="GO" id="GO:0005737">
    <property type="term" value="C:cytoplasm"/>
    <property type="evidence" value="ECO:0007669"/>
    <property type="project" value="UniProtKB-ARBA"/>
</dbReference>
<dbReference type="PROSITE" id="PS00444">
    <property type="entry name" value="POLYPRENYL_SYNTHASE_2"/>
    <property type="match status" value="1"/>
</dbReference>
<evidence type="ECO:0000256" key="2">
    <source>
        <dbReference type="ARBA" id="ARBA00006706"/>
    </source>
</evidence>
<dbReference type="FunFam" id="1.10.600.10:FF:000001">
    <property type="entry name" value="Geranylgeranyl diphosphate synthase"/>
    <property type="match status" value="1"/>
</dbReference>
<dbReference type="PANTHER" id="PTHR43281">
    <property type="entry name" value="FARNESYL DIPHOSPHATE SYNTHASE"/>
    <property type="match status" value="1"/>
</dbReference>
<keyword evidence="3 7" id="KW-0808">Transferase</keyword>
<dbReference type="RefSeq" id="WP_093279329.1">
    <property type="nucleotide sequence ID" value="NZ_FNDD01000045.1"/>
</dbReference>
<dbReference type="Pfam" id="PF00348">
    <property type="entry name" value="polyprenyl_synt"/>
    <property type="match status" value="1"/>
</dbReference>
<evidence type="ECO:0000256" key="6">
    <source>
        <dbReference type="ARBA" id="ARBA00023229"/>
    </source>
</evidence>
<keyword evidence="9" id="KW-1185">Reference proteome</keyword>
<dbReference type="STRING" id="861298.SAMN04488136_1453"/>
<reference evidence="8 9" key="1">
    <citation type="submission" date="2016-10" db="EMBL/GenBank/DDBJ databases">
        <authorList>
            <person name="de Groot N.N."/>
        </authorList>
    </citation>
    <scope>NUCLEOTIDE SEQUENCE [LARGE SCALE GENOMIC DNA]</scope>
    <source>
        <strain evidence="8 9">CGMCC 1.10228</strain>
    </source>
</reference>